<dbReference type="AlphaFoldDB" id="A0A232F8V4"/>
<dbReference type="PANTHER" id="PTHR31516">
    <property type="entry name" value="STABILIZER OF AXONEMAL MICROTUBULES 2"/>
    <property type="match status" value="1"/>
</dbReference>
<dbReference type="GO" id="GO:0036064">
    <property type="term" value="C:ciliary basal body"/>
    <property type="evidence" value="ECO:0007669"/>
    <property type="project" value="TreeGrafter"/>
</dbReference>
<dbReference type="InterPro" id="IPR033336">
    <property type="entry name" value="SAXO1/2"/>
</dbReference>
<accession>A0A232F8V4</accession>
<dbReference type="STRING" id="543379.A0A232F8V4"/>
<protein>
    <submittedName>
        <fullName evidence="2">Uncharacterized protein</fullName>
    </submittedName>
</protein>
<evidence type="ECO:0000313" key="3">
    <source>
        <dbReference type="Proteomes" id="UP000215335"/>
    </source>
</evidence>
<organism evidence="2 3">
    <name type="scientific">Trichomalopsis sarcophagae</name>
    <dbReference type="NCBI Taxonomy" id="543379"/>
    <lineage>
        <taxon>Eukaryota</taxon>
        <taxon>Metazoa</taxon>
        <taxon>Ecdysozoa</taxon>
        <taxon>Arthropoda</taxon>
        <taxon>Hexapoda</taxon>
        <taxon>Insecta</taxon>
        <taxon>Pterygota</taxon>
        <taxon>Neoptera</taxon>
        <taxon>Endopterygota</taxon>
        <taxon>Hymenoptera</taxon>
        <taxon>Apocrita</taxon>
        <taxon>Proctotrupomorpha</taxon>
        <taxon>Chalcidoidea</taxon>
        <taxon>Pteromalidae</taxon>
        <taxon>Pteromalinae</taxon>
        <taxon>Trichomalopsis</taxon>
    </lineage>
</organism>
<dbReference type="GO" id="GO:0008017">
    <property type="term" value="F:microtubule binding"/>
    <property type="evidence" value="ECO:0007669"/>
    <property type="project" value="InterPro"/>
</dbReference>
<comment type="similarity">
    <text evidence="1">Belongs to the FAM154 family.</text>
</comment>
<comment type="caution">
    <text evidence="2">The sequence shown here is derived from an EMBL/GenBank/DDBJ whole genome shotgun (WGS) entry which is preliminary data.</text>
</comment>
<sequence length="467" mass="53595">MEICPQEPRPRERLPSIIEVKNKIRQGHIYDYTQYYYKSDLPLDDKTTYKMSFWPGPRTVTKAIVPQGSLTVCEGPFTNETTHKMSYLGNWCVKPQEKILPCVRNFFGRGPIQDKTVQKCDFTWKCGSKAKPIKYKGNLCLPRGSLEDNTTYKLSYYESACREPVKSYAPIRRYEKSQAPVDDSTTYRLSFFQNEPLVQEKQPWKQKPQYHQPTTPVDECTTYKLSYWPQDCPERVQPIKQKSNENILNKACCFDDNTTYGLSYYGGADGDRPRPVVPPENQIFDDCPISHDTVNRMSYVGNWCPKPEKPILPCARQLLGRGPIQECTTQKCDFTWKCVTPEAGFRPEANLELSRAPFECCTTNRLSYMPNCSECLLPNKSYAPIRKHEPSDVPMDLDTTMQLSYQPVGEATRVEKPWAEKPAYHKPTTNLDDNTTYNLSYIPPGTLEPCCPEQCSPCSPDDCSSEH</sequence>
<dbReference type="OrthoDB" id="3349449at2759"/>
<proteinExistence type="inferred from homology"/>
<dbReference type="GO" id="GO:0005879">
    <property type="term" value="C:axonemal microtubule"/>
    <property type="evidence" value="ECO:0007669"/>
    <property type="project" value="TreeGrafter"/>
</dbReference>
<dbReference type="GO" id="GO:0005814">
    <property type="term" value="C:centriole"/>
    <property type="evidence" value="ECO:0007669"/>
    <property type="project" value="TreeGrafter"/>
</dbReference>
<evidence type="ECO:0000313" key="2">
    <source>
        <dbReference type="EMBL" id="OXU26898.1"/>
    </source>
</evidence>
<evidence type="ECO:0000256" key="1">
    <source>
        <dbReference type="ARBA" id="ARBA00008738"/>
    </source>
</evidence>
<gene>
    <name evidence="2" type="ORF">TSAR_015818</name>
</gene>
<dbReference type="GO" id="GO:0036126">
    <property type="term" value="C:sperm flagellum"/>
    <property type="evidence" value="ECO:0007669"/>
    <property type="project" value="TreeGrafter"/>
</dbReference>
<name>A0A232F8V4_9HYME</name>
<dbReference type="EMBL" id="NNAY01000703">
    <property type="protein sequence ID" value="OXU26898.1"/>
    <property type="molecule type" value="Genomic_DNA"/>
</dbReference>
<dbReference type="PANTHER" id="PTHR31516:SF17">
    <property type="entry name" value="STABILIZER OF AXONEMAL MICROTUBULES 2"/>
    <property type="match status" value="1"/>
</dbReference>
<reference evidence="2 3" key="1">
    <citation type="journal article" date="2017" name="Curr. Biol.">
        <title>The Evolution of Venom by Co-option of Single-Copy Genes.</title>
        <authorList>
            <person name="Martinson E.O."/>
            <person name="Mrinalini"/>
            <person name="Kelkar Y.D."/>
            <person name="Chang C.H."/>
            <person name="Werren J.H."/>
        </authorList>
    </citation>
    <scope>NUCLEOTIDE SEQUENCE [LARGE SCALE GENOMIC DNA]</scope>
    <source>
        <strain evidence="2 3">Alberta</strain>
        <tissue evidence="2">Whole body</tissue>
    </source>
</reference>
<dbReference type="Proteomes" id="UP000215335">
    <property type="component" value="Unassembled WGS sequence"/>
</dbReference>
<keyword evidence="3" id="KW-1185">Reference proteome</keyword>